<name>A0A0F4Z7V2_RASE3</name>
<dbReference type="RefSeq" id="XP_013332560.1">
    <property type="nucleotide sequence ID" value="XM_013477106.1"/>
</dbReference>
<keyword evidence="2" id="KW-1185">Reference proteome</keyword>
<proteinExistence type="predicted"/>
<dbReference type="OrthoDB" id="411871at2759"/>
<accession>A0A0F4Z7V2</accession>
<comment type="caution">
    <text evidence="1">The sequence shown here is derived from an EMBL/GenBank/DDBJ whole genome shotgun (WGS) entry which is preliminary data.</text>
</comment>
<gene>
    <name evidence="1" type="ORF">T310_0009</name>
</gene>
<evidence type="ECO:0000313" key="1">
    <source>
        <dbReference type="EMBL" id="KKA25948.1"/>
    </source>
</evidence>
<dbReference type="EMBL" id="LASV01000002">
    <property type="protein sequence ID" value="KKA25948.1"/>
    <property type="molecule type" value="Genomic_DNA"/>
</dbReference>
<dbReference type="AlphaFoldDB" id="A0A0F4Z7V2"/>
<organism evidence="1 2">
    <name type="scientific">Rasamsonia emersonii (strain ATCC 16479 / CBS 393.64 / IMI 116815)</name>
    <dbReference type="NCBI Taxonomy" id="1408163"/>
    <lineage>
        <taxon>Eukaryota</taxon>
        <taxon>Fungi</taxon>
        <taxon>Dikarya</taxon>
        <taxon>Ascomycota</taxon>
        <taxon>Pezizomycotina</taxon>
        <taxon>Eurotiomycetes</taxon>
        <taxon>Eurotiomycetidae</taxon>
        <taxon>Eurotiales</taxon>
        <taxon>Trichocomaceae</taxon>
        <taxon>Rasamsonia</taxon>
    </lineage>
</organism>
<sequence>MNLTCQPSIEKRQTQWEIDPNIASGAGHEVLLYSLQEYNTDLVGNPLYAMPYNLEKADWSKFSKKLLELDQSPDYKWGLYTQNGLGQQTSQDLEIGLENEAYKLQKIIQIAADYSIPRKKASHWSKAWWSEKLLKLRKILGQARKLWKRSPTPENHKAYNRG</sequence>
<reference evidence="1 2" key="1">
    <citation type="submission" date="2015-04" db="EMBL/GenBank/DDBJ databases">
        <authorList>
            <person name="Heijne W.H."/>
            <person name="Fedorova N.D."/>
            <person name="Nierman W.C."/>
            <person name="Vollebregt A.W."/>
            <person name="Zhao Z."/>
            <person name="Wu L."/>
            <person name="Kumar M."/>
            <person name="Stam H."/>
            <person name="van den Berg M.A."/>
            <person name="Pel H.J."/>
        </authorList>
    </citation>
    <scope>NUCLEOTIDE SEQUENCE [LARGE SCALE GENOMIC DNA]</scope>
    <source>
        <strain evidence="1 2">CBS 393.64</strain>
    </source>
</reference>
<dbReference type="Proteomes" id="UP000053958">
    <property type="component" value="Unassembled WGS sequence"/>
</dbReference>
<dbReference type="GeneID" id="25312073"/>
<evidence type="ECO:0000313" key="2">
    <source>
        <dbReference type="Proteomes" id="UP000053958"/>
    </source>
</evidence>
<protein>
    <submittedName>
        <fullName evidence="1">Uncharacterized protein</fullName>
    </submittedName>
</protein>